<dbReference type="GO" id="GO:0043165">
    <property type="term" value="P:Gram-negative-bacterium-type cell outer membrane assembly"/>
    <property type="evidence" value="ECO:0007669"/>
    <property type="project" value="UniProtKB-UniRule"/>
</dbReference>
<comment type="subcellular location">
    <subcellularLocation>
        <location evidence="4">Cell outer membrane</location>
        <topology evidence="4">Lipid-anchor</topology>
    </subcellularLocation>
</comment>
<name>I3D8V8_9PAST</name>
<dbReference type="PATRIC" id="fig|1095749.3.peg.1656"/>
<organism evidence="5 6">
    <name type="scientific">Pasteurella bettyae CCUG 2042</name>
    <dbReference type="NCBI Taxonomy" id="1095749"/>
    <lineage>
        <taxon>Bacteria</taxon>
        <taxon>Pseudomonadati</taxon>
        <taxon>Pseudomonadota</taxon>
        <taxon>Gammaproteobacteria</taxon>
        <taxon>Pasteurellales</taxon>
        <taxon>Pasteurellaceae</taxon>
        <taxon>Pasteurella</taxon>
    </lineage>
</organism>
<accession>I3D8V8</accession>
<comment type="similarity">
    <text evidence="4">Belongs to the BamC family.</text>
</comment>
<sequence>MKKWLLSVAIITALTACSSDETRQYANDSYEKHAESQIHFSPLETGGVTIVGQNNQYQLPTTNISKGSAVDIRPPSMPMSIIGNSVAQFNGEQASIVYPANKNAVYNLKQIERLLSEENITFTSKENQIVTDWTPSQDKDVQLRYQIEQLGNKEANALTVAILAAKRKEIIFTPSVPEKQRYTSDRLNAFIGKLNQAYTTQMEQTAPPVTALSTGPISADIITDVNRHTALGLTSNFQQSWDKLGSVLPELGFEIKQEIVGRGYRELKYKEVDDQIWARLGLSKPSLESGKYYMQLSAYGHQSAVVLSDEDKQALSGDKAQAVYQALKLLVTK</sequence>
<dbReference type="eggNOG" id="COG3317">
    <property type="taxonomic scope" value="Bacteria"/>
</dbReference>
<dbReference type="Gene3D" id="3.30.310.170">
    <property type="entry name" value="Outer membrane protein assembly factor BamC"/>
    <property type="match status" value="1"/>
</dbReference>
<dbReference type="Pfam" id="PF06804">
    <property type="entry name" value="Lipoprotein_18"/>
    <property type="match status" value="1"/>
</dbReference>
<proteinExistence type="inferred from homology"/>
<dbReference type="EMBL" id="AJSX01000040">
    <property type="protein sequence ID" value="EIJ68151.1"/>
    <property type="molecule type" value="Genomic_DNA"/>
</dbReference>
<dbReference type="Proteomes" id="UP000006457">
    <property type="component" value="Unassembled WGS sequence"/>
</dbReference>
<evidence type="ECO:0000256" key="3">
    <source>
        <dbReference type="ARBA" id="ARBA00023237"/>
    </source>
</evidence>
<keyword evidence="4 5" id="KW-0449">Lipoprotein</keyword>
<keyword evidence="4" id="KW-0564">Palmitate</keyword>
<dbReference type="RefSeq" id="WP_005761371.1">
    <property type="nucleotide sequence ID" value="NZ_AJSX01000040.1"/>
</dbReference>
<reference evidence="5 6" key="1">
    <citation type="submission" date="2012-03" db="EMBL/GenBank/DDBJ databases">
        <authorList>
            <person name="Harkins D.M."/>
            <person name="Madupu R."/>
            <person name="Durkin A.S."/>
            <person name="Torralba M."/>
            <person name="Methe B."/>
            <person name="Sutton G.G."/>
            <person name="Nelson K.E."/>
        </authorList>
    </citation>
    <scope>NUCLEOTIDE SEQUENCE [LARGE SCALE GENOMIC DNA]</scope>
    <source>
        <strain evidence="5 6">CCUG 2042</strain>
    </source>
</reference>
<keyword evidence="1 4" id="KW-0732">Signal</keyword>
<comment type="caution">
    <text evidence="5">The sequence shown here is derived from an EMBL/GenBank/DDBJ whole genome shotgun (WGS) entry which is preliminary data.</text>
</comment>
<evidence type="ECO:0000256" key="1">
    <source>
        <dbReference type="ARBA" id="ARBA00022729"/>
    </source>
</evidence>
<evidence type="ECO:0000313" key="5">
    <source>
        <dbReference type="EMBL" id="EIJ68151.1"/>
    </source>
</evidence>
<keyword evidence="2 4" id="KW-0472">Membrane</keyword>
<dbReference type="InterPro" id="IPR010653">
    <property type="entry name" value="NlpB/DapX"/>
</dbReference>
<dbReference type="HAMAP" id="MF_00924">
    <property type="entry name" value="OM_assembly_BamC"/>
    <property type="match status" value="1"/>
</dbReference>
<dbReference type="OrthoDB" id="5686855at2"/>
<dbReference type="AlphaFoldDB" id="I3D8V8"/>
<evidence type="ECO:0000256" key="4">
    <source>
        <dbReference type="HAMAP-Rule" id="MF_00924"/>
    </source>
</evidence>
<dbReference type="InterPro" id="IPR042268">
    <property type="entry name" value="BamC_C"/>
</dbReference>
<dbReference type="GO" id="GO:0051205">
    <property type="term" value="P:protein insertion into membrane"/>
    <property type="evidence" value="ECO:0007669"/>
    <property type="project" value="UniProtKB-UniRule"/>
</dbReference>
<keyword evidence="6" id="KW-1185">Reference proteome</keyword>
<dbReference type="Gene3D" id="3.30.530.50">
    <property type="match status" value="1"/>
</dbReference>
<protein>
    <recommendedName>
        <fullName evidence="4">Outer membrane protein assembly factor BamC</fullName>
    </recommendedName>
</protein>
<dbReference type="PROSITE" id="PS51257">
    <property type="entry name" value="PROKAR_LIPOPROTEIN"/>
    <property type="match status" value="1"/>
</dbReference>
<evidence type="ECO:0000256" key="2">
    <source>
        <dbReference type="ARBA" id="ARBA00023136"/>
    </source>
</evidence>
<evidence type="ECO:0000313" key="6">
    <source>
        <dbReference type="Proteomes" id="UP000006457"/>
    </source>
</evidence>
<keyword evidence="3 4" id="KW-0998">Cell outer membrane</keyword>
<dbReference type="InterPro" id="IPR014524">
    <property type="entry name" value="BamC"/>
</dbReference>
<comment type="function">
    <text evidence="4">Part of the outer membrane protein assembly complex, which is involved in assembly and insertion of beta-barrel proteins into the outer membrane.</text>
</comment>
<dbReference type="GO" id="GO:0009279">
    <property type="term" value="C:cell outer membrane"/>
    <property type="evidence" value="ECO:0007669"/>
    <property type="project" value="UniProtKB-SubCell"/>
</dbReference>
<comment type="subunit">
    <text evidence="4">Part of the Bam complex.</text>
</comment>
<gene>
    <name evidence="4" type="primary">bamC</name>
    <name evidence="5" type="ORF">HMPREF1052_1179</name>
</gene>